<evidence type="ECO:0000256" key="2">
    <source>
        <dbReference type="ARBA" id="ARBA00010271"/>
    </source>
</evidence>
<dbReference type="Proteomes" id="UP000728185">
    <property type="component" value="Unassembled WGS sequence"/>
</dbReference>
<name>A0A8E0RS63_9TREM</name>
<dbReference type="Pfam" id="PF09258">
    <property type="entry name" value="Glyco_transf_64"/>
    <property type="match status" value="1"/>
</dbReference>
<protein>
    <recommendedName>
        <fullName evidence="5">Glycosyl transferase 64 domain-containing protein</fullName>
    </recommendedName>
</protein>
<dbReference type="GO" id="GO:0005789">
    <property type="term" value="C:endoplasmic reticulum membrane"/>
    <property type="evidence" value="ECO:0007669"/>
    <property type="project" value="UniProtKB-SubCell"/>
</dbReference>
<dbReference type="GO" id="GO:0016757">
    <property type="term" value="F:glycosyltransferase activity"/>
    <property type="evidence" value="ECO:0007669"/>
    <property type="project" value="InterPro"/>
</dbReference>
<gene>
    <name evidence="6" type="ORF">FBUS_08924</name>
</gene>
<comment type="similarity">
    <text evidence="2">Belongs to the glycosyltransferase 47 family.</text>
</comment>
<dbReference type="GO" id="GO:1901135">
    <property type="term" value="P:carbohydrate derivative metabolic process"/>
    <property type="evidence" value="ECO:0007669"/>
    <property type="project" value="UniProtKB-ARBA"/>
</dbReference>
<evidence type="ECO:0000259" key="5">
    <source>
        <dbReference type="Pfam" id="PF09258"/>
    </source>
</evidence>
<accession>A0A8E0RS63</accession>
<comment type="caution">
    <text evidence="6">The sequence shown here is derived from an EMBL/GenBank/DDBJ whole genome shotgun (WGS) entry which is preliminary data.</text>
</comment>
<keyword evidence="4" id="KW-1015">Disulfide bond</keyword>
<keyword evidence="3" id="KW-0808">Transferase</keyword>
<dbReference type="OrthoDB" id="5954868at2759"/>
<feature type="domain" description="Glycosyl transferase 64" evidence="5">
    <location>
        <begin position="11"/>
        <end position="148"/>
    </location>
</feature>
<evidence type="ECO:0000256" key="4">
    <source>
        <dbReference type="ARBA" id="ARBA00023157"/>
    </source>
</evidence>
<evidence type="ECO:0000256" key="3">
    <source>
        <dbReference type="ARBA" id="ARBA00022679"/>
    </source>
</evidence>
<reference evidence="6" key="1">
    <citation type="submission" date="2019-05" db="EMBL/GenBank/DDBJ databases">
        <title>Annotation for the trematode Fasciolopsis buski.</title>
        <authorList>
            <person name="Choi Y.-J."/>
        </authorList>
    </citation>
    <scope>NUCLEOTIDE SEQUENCE</scope>
    <source>
        <strain evidence="6">HT</strain>
        <tissue evidence="6">Whole worm</tissue>
    </source>
</reference>
<evidence type="ECO:0000313" key="7">
    <source>
        <dbReference type="Proteomes" id="UP000728185"/>
    </source>
</evidence>
<evidence type="ECO:0000313" key="6">
    <source>
        <dbReference type="EMBL" id="KAA0190266.1"/>
    </source>
</evidence>
<comment type="subcellular location">
    <subcellularLocation>
        <location evidence="1">Endoplasmic reticulum membrane</location>
        <topology evidence="1">Single-pass type II membrane protein</topology>
    </subcellularLocation>
</comment>
<dbReference type="AlphaFoldDB" id="A0A8E0RS63"/>
<dbReference type="Gene3D" id="3.90.550.10">
    <property type="entry name" value="Spore Coat Polysaccharide Biosynthesis Protein SpsA, Chain A"/>
    <property type="match status" value="1"/>
</dbReference>
<proteinExistence type="inferred from homology"/>
<dbReference type="InterPro" id="IPR029044">
    <property type="entry name" value="Nucleotide-diphossugar_trans"/>
</dbReference>
<evidence type="ECO:0000256" key="1">
    <source>
        <dbReference type="ARBA" id="ARBA00004648"/>
    </source>
</evidence>
<keyword evidence="7" id="KW-1185">Reference proteome</keyword>
<sequence length="166" mass="19025">MPSRFALFTQLWCHNPDRLIGLVSQREWYTNRSNGGSIIVSTSPESSRFRLISASFGATFFHKHYLHAYTELLSPTLRRLVGQSQLCEELLLNWLIVQLSGHSVLTTVNANKRKPVEQNLPRPKVRDMCHLEPYGECWSSLSQLAVIRNLQSAVPFRIFPFPTDLV</sequence>
<dbReference type="EMBL" id="LUCM01007242">
    <property type="protein sequence ID" value="KAA0190266.1"/>
    <property type="molecule type" value="Genomic_DNA"/>
</dbReference>
<dbReference type="InterPro" id="IPR015338">
    <property type="entry name" value="GT64_dom"/>
</dbReference>
<organism evidence="6 7">
    <name type="scientific">Fasciolopsis buskii</name>
    <dbReference type="NCBI Taxonomy" id="27845"/>
    <lineage>
        <taxon>Eukaryota</taxon>
        <taxon>Metazoa</taxon>
        <taxon>Spiralia</taxon>
        <taxon>Lophotrochozoa</taxon>
        <taxon>Platyhelminthes</taxon>
        <taxon>Trematoda</taxon>
        <taxon>Digenea</taxon>
        <taxon>Plagiorchiida</taxon>
        <taxon>Echinostomata</taxon>
        <taxon>Echinostomatoidea</taxon>
        <taxon>Fasciolidae</taxon>
        <taxon>Fasciolopsis</taxon>
    </lineage>
</organism>